<keyword evidence="2" id="KW-0560">Oxidoreductase</keyword>
<gene>
    <name evidence="4" type="ORF">HINF_LOCUS59978</name>
    <name evidence="3" type="ORF">HINF_LOCUS62352</name>
</gene>
<evidence type="ECO:0000313" key="4">
    <source>
        <dbReference type="EMBL" id="CAL6080668.1"/>
    </source>
</evidence>
<proteinExistence type="inferred from homology"/>
<evidence type="ECO:0000256" key="2">
    <source>
        <dbReference type="ARBA" id="ARBA00023002"/>
    </source>
</evidence>
<dbReference type="PANTHER" id="PTHR42901:SF1">
    <property type="entry name" value="ALCOHOL DEHYDROGENASE"/>
    <property type="match status" value="1"/>
</dbReference>
<dbReference type="Proteomes" id="UP001642409">
    <property type="component" value="Unassembled WGS sequence"/>
</dbReference>
<reference evidence="3" key="1">
    <citation type="submission" date="2023-06" db="EMBL/GenBank/DDBJ databases">
        <authorList>
            <person name="Kurt Z."/>
        </authorList>
    </citation>
    <scope>NUCLEOTIDE SEQUENCE</scope>
</reference>
<dbReference type="Gene3D" id="3.40.50.720">
    <property type="entry name" value="NAD(P)-binding Rossmann-like Domain"/>
    <property type="match status" value="1"/>
</dbReference>
<organism evidence="3">
    <name type="scientific">Hexamita inflata</name>
    <dbReference type="NCBI Taxonomy" id="28002"/>
    <lineage>
        <taxon>Eukaryota</taxon>
        <taxon>Metamonada</taxon>
        <taxon>Diplomonadida</taxon>
        <taxon>Hexamitidae</taxon>
        <taxon>Hexamitinae</taxon>
        <taxon>Hexamita</taxon>
    </lineage>
</organism>
<dbReference type="GO" id="GO:0016491">
    <property type="term" value="F:oxidoreductase activity"/>
    <property type="evidence" value="ECO:0007669"/>
    <property type="project" value="UniProtKB-KW"/>
</dbReference>
<name>A0AA86RE29_9EUKA</name>
<sequence length="312" mass="34783">MNIKMIVSSSIILCTAFLLWLSISRNVQKRYNSKYAVVTGATGGVGEEIVERMLQKQNVIAVGRNEQLLSALVLKHAQKTNKVIPFVFDFTENLSTFAPKFDAFLSQHKIDKQDIGICFSNAGIGEFKQFESTSYEAKEMFMQVNFSSHLAISDYFCKLFLTRKNSKSALIITSSLITGTCARFFALYHTSKTALSALSASLYSEYSSKNIDILAVHPSSIAHTRFMKGEGMKVLDDFASQYISHIGNLWISVTPKNIVNKMLSRVGKVNQTYVGAATILNAVQGAIFGRNLNAYLWSKCTILDRLFTNKVK</sequence>
<dbReference type="CDD" id="cd05233">
    <property type="entry name" value="SDR_c"/>
    <property type="match status" value="1"/>
</dbReference>
<keyword evidence="5" id="KW-1185">Reference proteome</keyword>
<comment type="caution">
    <text evidence="3">The sequence shown here is derived from an EMBL/GenBank/DDBJ whole genome shotgun (WGS) entry which is preliminary data.</text>
</comment>
<dbReference type="SUPFAM" id="SSF51735">
    <property type="entry name" value="NAD(P)-binding Rossmann-fold domains"/>
    <property type="match status" value="1"/>
</dbReference>
<dbReference type="EMBL" id="CATOUU010001153">
    <property type="protein sequence ID" value="CAI9974707.1"/>
    <property type="molecule type" value="Genomic_DNA"/>
</dbReference>
<dbReference type="InterPro" id="IPR002347">
    <property type="entry name" value="SDR_fam"/>
</dbReference>
<dbReference type="AlphaFoldDB" id="A0AA86RE29"/>
<dbReference type="EMBL" id="CAXDID020000347">
    <property type="protein sequence ID" value="CAL6080668.1"/>
    <property type="molecule type" value="Genomic_DNA"/>
</dbReference>
<evidence type="ECO:0000313" key="3">
    <source>
        <dbReference type="EMBL" id="CAI9974707.1"/>
    </source>
</evidence>
<accession>A0AA86RE29</accession>
<evidence type="ECO:0000256" key="1">
    <source>
        <dbReference type="ARBA" id="ARBA00006484"/>
    </source>
</evidence>
<dbReference type="PRINTS" id="PR00081">
    <property type="entry name" value="GDHRDH"/>
</dbReference>
<dbReference type="InterPro" id="IPR036291">
    <property type="entry name" value="NAD(P)-bd_dom_sf"/>
</dbReference>
<comment type="similarity">
    <text evidence="1">Belongs to the short-chain dehydrogenases/reductases (SDR) family.</text>
</comment>
<evidence type="ECO:0000313" key="5">
    <source>
        <dbReference type="Proteomes" id="UP001642409"/>
    </source>
</evidence>
<reference evidence="4 5" key="2">
    <citation type="submission" date="2024-07" db="EMBL/GenBank/DDBJ databases">
        <authorList>
            <person name="Akdeniz Z."/>
        </authorList>
    </citation>
    <scope>NUCLEOTIDE SEQUENCE [LARGE SCALE GENOMIC DNA]</scope>
</reference>
<protein>
    <submittedName>
        <fullName evidence="3">Putative</fullName>
    </submittedName>
    <submittedName>
        <fullName evidence="4">Reductase</fullName>
    </submittedName>
</protein>
<dbReference type="PANTHER" id="PTHR42901">
    <property type="entry name" value="ALCOHOL DEHYDROGENASE"/>
    <property type="match status" value="1"/>
</dbReference>
<dbReference type="Pfam" id="PF00106">
    <property type="entry name" value="adh_short"/>
    <property type="match status" value="1"/>
</dbReference>